<keyword evidence="2 3" id="KW-0732">Signal</keyword>
<reference evidence="5 6" key="1">
    <citation type="submission" date="2020-07" db="EMBL/GenBank/DDBJ databases">
        <authorList>
            <person name="Criscuolo A."/>
        </authorList>
    </citation>
    <scope>NUCLEOTIDE SEQUENCE [LARGE SCALE GENOMIC DNA]</scope>
    <source>
        <strain evidence="5">CIP107946</strain>
    </source>
</reference>
<dbReference type="EMBL" id="CAJEWB010000004">
    <property type="protein sequence ID" value="CAD2072025.1"/>
    <property type="molecule type" value="Genomic_DNA"/>
</dbReference>
<name>A0A6V7R4S0_9BACL</name>
<evidence type="ECO:0000313" key="6">
    <source>
        <dbReference type="Proteomes" id="UP000588186"/>
    </source>
</evidence>
<feature type="signal peptide" evidence="3">
    <location>
        <begin position="1"/>
        <end position="20"/>
    </location>
</feature>
<keyword evidence="6" id="KW-1185">Reference proteome</keyword>
<accession>A0A6V7R4S0</accession>
<dbReference type="AlphaFoldDB" id="A0A6V7R4S0"/>
<evidence type="ECO:0000259" key="4">
    <source>
        <dbReference type="PROSITE" id="PS50983"/>
    </source>
</evidence>
<dbReference type="Pfam" id="PF01497">
    <property type="entry name" value="Peripla_BP_2"/>
    <property type="match status" value="1"/>
</dbReference>
<evidence type="ECO:0000256" key="2">
    <source>
        <dbReference type="ARBA" id="ARBA00022729"/>
    </source>
</evidence>
<evidence type="ECO:0000256" key="3">
    <source>
        <dbReference type="SAM" id="SignalP"/>
    </source>
</evidence>
<dbReference type="PANTHER" id="PTHR30535">
    <property type="entry name" value="VITAMIN B12-BINDING PROTEIN"/>
    <property type="match status" value="1"/>
</dbReference>
<evidence type="ECO:0000313" key="5">
    <source>
        <dbReference type="EMBL" id="CAD2072025.1"/>
    </source>
</evidence>
<comment type="similarity">
    <text evidence="1">Belongs to the bacterial solute-binding protein 8 family.</text>
</comment>
<dbReference type="Proteomes" id="UP000588186">
    <property type="component" value="Unassembled WGS sequence"/>
</dbReference>
<proteinExistence type="inferred from homology"/>
<feature type="chain" id="PRO_5038666702" evidence="3">
    <location>
        <begin position="21"/>
        <end position="284"/>
    </location>
</feature>
<feature type="domain" description="Fe/B12 periplasmic-binding" evidence="4">
    <location>
        <begin position="28"/>
        <end position="284"/>
    </location>
</feature>
<dbReference type="Gene3D" id="3.40.50.1980">
    <property type="entry name" value="Nitrogenase molybdenum iron protein domain"/>
    <property type="match status" value="2"/>
</dbReference>
<dbReference type="GO" id="GO:0071281">
    <property type="term" value="P:cellular response to iron ion"/>
    <property type="evidence" value="ECO:0007669"/>
    <property type="project" value="TreeGrafter"/>
</dbReference>
<dbReference type="PROSITE" id="PS50983">
    <property type="entry name" value="FE_B12_PBP"/>
    <property type="match status" value="1"/>
</dbReference>
<protein>
    <submittedName>
        <fullName evidence="5">Vitamin B12-binding protein</fullName>
    </submittedName>
</protein>
<dbReference type="InterPro" id="IPR050902">
    <property type="entry name" value="ABC_Transporter_SBP"/>
</dbReference>
<dbReference type="PROSITE" id="PS51257">
    <property type="entry name" value="PROKAR_LIPOPROTEIN"/>
    <property type="match status" value="1"/>
</dbReference>
<dbReference type="InterPro" id="IPR002491">
    <property type="entry name" value="ABC_transptr_periplasmic_BD"/>
</dbReference>
<dbReference type="SUPFAM" id="SSF53807">
    <property type="entry name" value="Helical backbone' metal receptor"/>
    <property type="match status" value="1"/>
</dbReference>
<dbReference type="NCBIfam" id="NF038402">
    <property type="entry name" value="TroA_like"/>
    <property type="match status" value="1"/>
</dbReference>
<sequence>MKRVYLVLIMLIMITLAACQKEHDTEMRIVSLIPSNTEIVSELGLFDSLVMVTVSDDFPDMVKSDDITKIDTFNFDVEKVIAEKPTHIVSHESINDGISSEIERVKKATGAKVLVVADATSIEDVFRDIETVGNFLGKSQEADDVVERLEAEFTEFKESIEPKTKQRAVVFLSPTPEIYTVGRDTFISSLLKGAGMVNVFSDLKGYPVVSNESLVKHEPQVAINLTDMSDKDFRDMLKSTPGLKSLDITDLGNQCTPDVNLVSRPGPRIIQGMKSLAECFNDEN</sequence>
<evidence type="ECO:0000256" key="1">
    <source>
        <dbReference type="ARBA" id="ARBA00008814"/>
    </source>
</evidence>
<dbReference type="RefSeq" id="WP_209579926.1">
    <property type="nucleotide sequence ID" value="NZ_CBCSFO010000003.1"/>
</dbReference>
<gene>
    <name evidence="5" type="primary">btuF</name>
    <name evidence="5" type="ORF">JEOPIN946_00223</name>
</gene>
<dbReference type="InterPro" id="IPR054828">
    <property type="entry name" value="Vit_B12_bind_prot"/>
</dbReference>
<comment type="caution">
    <text evidence="5">The sequence shown here is derived from an EMBL/GenBank/DDBJ whole genome shotgun (WGS) entry which is preliminary data.</text>
</comment>
<dbReference type="PANTHER" id="PTHR30535:SF34">
    <property type="entry name" value="MOLYBDATE-BINDING PROTEIN MOLA"/>
    <property type="match status" value="1"/>
</dbReference>
<organism evidence="5 6">
    <name type="scientific">Phocicoccus pinnipedialis</name>
    <dbReference type="NCBI Taxonomy" id="110845"/>
    <lineage>
        <taxon>Bacteria</taxon>
        <taxon>Bacillati</taxon>
        <taxon>Bacillota</taxon>
        <taxon>Bacilli</taxon>
        <taxon>Bacillales</taxon>
        <taxon>Salinicoccaceae</taxon>
        <taxon>Phocicoccus</taxon>
    </lineage>
</organism>